<sequence length="64" mass="6900">MDDVRLILIKDVPCSVVYLCKYVDNYAGEDSTTVTFSEAAEAVADRGSGNSQQLALNASELRDA</sequence>
<protein>
    <submittedName>
        <fullName evidence="1">Uncharacterized protein</fullName>
    </submittedName>
</protein>
<organism evidence="1 2">
    <name type="scientific">Peronospora effusa</name>
    <dbReference type="NCBI Taxonomy" id="542832"/>
    <lineage>
        <taxon>Eukaryota</taxon>
        <taxon>Sar</taxon>
        <taxon>Stramenopiles</taxon>
        <taxon>Oomycota</taxon>
        <taxon>Peronosporomycetes</taxon>
        <taxon>Peronosporales</taxon>
        <taxon>Peronosporaceae</taxon>
        <taxon>Peronospora</taxon>
    </lineage>
</organism>
<reference evidence="1 2" key="1">
    <citation type="submission" date="2018-06" db="EMBL/GenBank/DDBJ databases">
        <title>Comparative genomics of downy mildews reveals potential adaptations to biotrophy.</title>
        <authorList>
            <person name="Fletcher K."/>
            <person name="Klosterman S.J."/>
            <person name="Derevnina L."/>
            <person name="Martin F."/>
            <person name="Koike S."/>
            <person name="Reyes Chin-Wo S."/>
            <person name="Mou B."/>
            <person name="Michelmore R."/>
        </authorList>
    </citation>
    <scope>NUCLEOTIDE SEQUENCE [LARGE SCALE GENOMIC DNA]</scope>
    <source>
        <strain evidence="1 2">R13</strain>
    </source>
</reference>
<dbReference type="Proteomes" id="UP000286097">
    <property type="component" value="Unassembled WGS sequence"/>
</dbReference>
<dbReference type="EMBL" id="QKXF01000208">
    <property type="protein sequence ID" value="RQM14336.1"/>
    <property type="molecule type" value="Genomic_DNA"/>
</dbReference>
<comment type="caution">
    <text evidence="1">The sequence shown here is derived from an EMBL/GenBank/DDBJ whole genome shotgun (WGS) entry which is preliminary data.</text>
</comment>
<dbReference type="AlphaFoldDB" id="A0A3R7XHE0"/>
<gene>
    <name evidence="1" type="ORF">DD237_003729</name>
</gene>
<proteinExistence type="predicted"/>
<dbReference type="VEuPathDB" id="FungiDB:DD237_003729"/>
<evidence type="ECO:0000313" key="1">
    <source>
        <dbReference type="EMBL" id="RQM14336.1"/>
    </source>
</evidence>
<accession>A0A3R7XHE0</accession>
<name>A0A3R7XHE0_9STRA</name>
<evidence type="ECO:0000313" key="2">
    <source>
        <dbReference type="Proteomes" id="UP000286097"/>
    </source>
</evidence>